<feature type="compositionally biased region" description="Polar residues" evidence="1">
    <location>
        <begin position="201"/>
        <end position="210"/>
    </location>
</feature>
<protein>
    <submittedName>
        <fullName evidence="2">Uncharacterized protein</fullName>
    </submittedName>
</protein>
<evidence type="ECO:0000313" key="3">
    <source>
        <dbReference type="Proteomes" id="UP000799770"/>
    </source>
</evidence>
<name>A0A6A5YY33_9PLEO</name>
<accession>A0A6A5YY33</accession>
<evidence type="ECO:0000256" key="1">
    <source>
        <dbReference type="SAM" id="MobiDB-lite"/>
    </source>
</evidence>
<organism evidence="2 3">
    <name type="scientific">Lophiotrema nucula</name>
    <dbReference type="NCBI Taxonomy" id="690887"/>
    <lineage>
        <taxon>Eukaryota</taxon>
        <taxon>Fungi</taxon>
        <taxon>Dikarya</taxon>
        <taxon>Ascomycota</taxon>
        <taxon>Pezizomycotina</taxon>
        <taxon>Dothideomycetes</taxon>
        <taxon>Pleosporomycetidae</taxon>
        <taxon>Pleosporales</taxon>
        <taxon>Lophiotremataceae</taxon>
        <taxon>Lophiotrema</taxon>
    </lineage>
</organism>
<feature type="compositionally biased region" description="Basic and acidic residues" evidence="1">
    <location>
        <begin position="164"/>
        <end position="175"/>
    </location>
</feature>
<feature type="compositionally biased region" description="Low complexity" evidence="1">
    <location>
        <begin position="240"/>
        <end position="254"/>
    </location>
</feature>
<feature type="compositionally biased region" description="Acidic residues" evidence="1">
    <location>
        <begin position="213"/>
        <end position="222"/>
    </location>
</feature>
<reference evidence="2" key="1">
    <citation type="journal article" date="2020" name="Stud. Mycol.">
        <title>101 Dothideomycetes genomes: a test case for predicting lifestyles and emergence of pathogens.</title>
        <authorList>
            <person name="Haridas S."/>
            <person name="Albert R."/>
            <person name="Binder M."/>
            <person name="Bloem J."/>
            <person name="Labutti K."/>
            <person name="Salamov A."/>
            <person name="Andreopoulos B."/>
            <person name="Baker S."/>
            <person name="Barry K."/>
            <person name="Bills G."/>
            <person name="Bluhm B."/>
            <person name="Cannon C."/>
            <person name="Castanera R."/>
            <person name="Culley D."/>
            <person name="Daum C."/>
            <person name="Ezra D."/>
            <person name="Gonzalez J."/>
            <person name="Henrissat B."/>
            <person name="Kuo A."/>
            <person name="Liang C."/>
            <person name="Lipzen A."/>
            <person name="Lutzoni F."/>
            <person name="Magnuson J."/>
            <person name="Mondo S."/>
            <person name="Nolan M."/>
            <person name="Ohm R."/>
            <person name="Pangilinan J."/>
            <person name="Park H.-J."/>
            <person name="Ramirez L."/>
            <person name="Alfaro M."/>
            <person name="Sun H."/>
            <person name="Tritt A."/>
            <person name="Yoshinaga Y."/>
            <person name="Zwiers L.-H."/>
            <person name="Turgeon B."/>
            <person name="Goodwin S."/>
            <person name="Spatafora J."/>
            <person name="Crous P."/>
            <person name="Grigoriev I."/>
        </authorList>
    </citation>
    <scope>NUCLEOTIDE SEQUENCE</scope>
    <source>
        <strain evidence="2">CBS 627.86</strain>
    </source>
</reference>
<dbReference type="Proteomes" id="UP000799770">
    <property type="component" value="Unassembled WGS sequence"/>
</dbReference>
<dbReference type="OrthoDB" id="3746122at2759"/>
<keyword evidence="3" id="KW-1185">Reference proteome</keyword>
<dbReference type="AlphaFoldDB" id="A0A6A5YY33"/>
<sequence>MVGVIDYIEALGLRTYGKELEDPKVLVRRPVFKHEDVLRLYRKEIPALFGQLLRDERDGGHTLNRDDPNLFDRELEVLLTELGPRIWPEPGKGDRSHLREPKRDSMYEMELSYPRDKSVLKGYIRNIILSKSSRSDINIEALINKEGERHSKPKTAKSTPINRKMTDRHIPDKGIKGSRSVPPPKTKPARPSGRKRGLSEITKSNNNDNPGSESDDDAEDAEGAPTSRRVSRRHTKPVVSSESASEYESAASRASLEKLKGGRKSTSKGPPPTPRRLSIKDTKAALSKEARPFRMELRLYRASSLAFGQVSDKATILLEKDCTSEECFSTACELLKSDISWMIFHLPEDMSLDPRIKIDRGKTLSEQDFQVLMAVFRDAPRYPGDAPRACEVQCGLDFKTQTP</sequence>
<evidence type="ECO:0000313" key="2">
    <source>
        <dbReference type="EMBL" id="KAF2111724.1"/>
    </source>
</evidence>
<proteinExistence type="predicted"/>
<dbReference type="EMBL" id="ML977333">
    <property type="protein sequence ID" value="KAF2111724.1"/>
    <property type="molecule type" value="Genomic_DNA"/>
</dbReference>
<feature type="region of interest" description="Disordered" evidence="1">
    <location>
        <begin position="148"/>
        <end position="280"/>
    </location>
</feature>
<gene>
    <name evidence="2" type="ORF">BDV96DRAFT_581664</name>
</gene>